<dbReference type="AlphaFoldDB" id="A0A9D9ICF4"/>
<gene>
    <name evidence="1" type="ORF">IAA72_09760</name>
</gene>
<proteinExistence type="predicted"/>
<evidence type="ECO:0000313" key="2">
    <source>
        <dbReference type="Proteomes" id="UP000810292"/>
    </source>
</evidence>
<dbReference type="Proteomes" id="UP000810292">
    <property type="component" value="Unassembled WGS sequence"/>
</dbReference>
<accession>A0A9D9ICF4</accession>
<reference evidence="1" key="1">
    <citation type="submission" date="2020-10" db="EMBL/GenBank/DDBJ databases">
        <authorList>
            <person name="Gilroy R."/>
        </authorList>
    </citation>
    <scope>NUCLEOTIDE SEQUENCE</scope>
    <source>
        <strain evidence="1">14700</strain>
    </source>
</reference>
<organism evidence="1 2">
    <name type="scientific">Candidatus Ornithospirochaeta stercoravium</name>
    <dbReference type="NCBI Taxonomy" id="2840897"/>
    <lineage>
        <taxon>Bacteria</taxon>
        <taxon>Pseudomonadati</taxon>
        <taxon>Spirochaetota</taxon>
        <taxon>Spirochaetia</taxon>
        <taxon>Spirochaetales</taxon>
        <taxon>Spirochaetaceae</taxon>
        <taxon>Spirochaetaceae incertae sedis</taxon>
        <taxon>Candidatus Ornithospirochaeta</taxon>
    </lineage>
</organism>
<comment type="caution">
    <text evidence="1">The sequence shown here is derived from an EMBL/GenBank/DDBJ whole genome shotgun (WGS) entry which is preliminary data.</text>
</comment>
<reference evidence="1" key="2">
    <citation type="journal article" date="2021" name="PeerJ">
        <title>Extensive microbial diversity within the chicken gut microbiome revealed by metagenomics and culture.</title>
        <authorList>
            <person name="Gilroy R."/>
            <person name="Ravi A."/>
            <person name="Getino M."/>
            <person name="Pursley I."/>
            <person name="Horton D.L."/>
            <person name="Alikhan N.F."/>
            <person name="Baker D."/>
            <person name="Gharbi K."/>
            <person name="Hall N."/>
            <person name="Watson M."/>
            <person name="Adriaenssens E.M."/>
            <person name="Foster-Nyarko E."/>
            <person name="Jarju S."/>
            <person name="Secka A."/>
            <person name="Antonio M."/>
            <person name="Oren A."/>
            <person name="Chaudhuri R.R."/>
            <person name="La Ragione R."/>
            <person name="Hildebrand F."/>
            <person name="Pallen M.J."/>
        </authorList>
    </citation>
    <scope>NUCLEOTIDE SEQUENCE</scope>
    <source>
        <strain evidence="1">14700</strain>
    </source>
</reference>
<dbReference type="EMBL" id="JADIMF010000156">
    <property type="protein sequence ID" value="MBO8470048.1"/>
    <property type="molecule type" value="Genomic_DNA"/>
</dbReference>
<name>A0A9D9ICF4_9SPIO</name>
<evidence type="ECO:0000313" key="1">
    <source>
        <dbReference type="EMBL" id="MBO8470048.1"/>
    </source>
</evidence>
<protein>
    <submittedName>
        <fullName evidence="1">Uncharacterized protein</fullName>
    </submittedName>
</protein>
<sequence length="805" mass="91303">MRKLNRDGFVLSYLSAISEEDYNSSLTDRNQLKLEAMLRRAVSEKKPSELPPCSLGVGDRIGKAEWQPYYSHGSIFVDRSSFYSLLQRIKMYVASVLVADEDITAEAVLWTYMSTGVYLNGKLISETEHPVYKPIQSVKCTLNLRKGRNELVFLSDNLGVRDTRNMLAFQILTNRDHILTTIPDADNEEEYSKGAEFLDGIKIGRGSLSFSSEPPAGSCIRYGISSVDYEVKHRPSEIHPIGGFFVDIPEGIESCSVILRNGMKRDFEFSERIVPEYLPKRDSWDEHFRDVIRRIADVSMLDRGSHGFACFSLLARKYLGMERPDDIELLRNDIDLIKKRVDCSDFLMCGLLRYIHEYGLPEEVKDEAKDAITDYRYWMTMKGADGMCFWSENHSLMFWFSACDAGLLYPDELFHRTGMTGRELHAYGEKRVDEWLDDVLEKGYEEFLSSTYMAVTFAALLNVIDYCKESISIKARKAVDRILEMLAKSTFKGSVIAPMGRVYRGAIYPFRECAASLMNAVNEDAPYAYGEGWLSFLATSSYKIPAGLDKLMAEPVCERYSTGNAMVSVEKNDSYLLTSVISPRTDKEFRRWPNTIHTEGLDAEDNSFVKSLNECFHGTSCFQPGVYGYQQHMWSAALSGDALVFVNHPGTTSEDAELRPGYWNGNGVMPAITAEKGMIAAIYSIPENHPVAFTHLYIPFFRFDEVKRDGSWIFLSKDEGYLAIWASGELTSYDDMIADSELRLYSRNSAYLVKAGRKDEMSFNDFISSMKAMSVSFDEASLSLTADGRKILSFERAEDPTQYLD</sequence>